<dbReference type="GO" id="GO:0005743">
    <property type="term" value="C:mitochondrial inner membrane"/>
    <property type="evidence" value="ECO:0007669"/>
    <property type="project" value="TreeGrafter"/>
</dbReference>
<comment type="caution">
    <text evidence="7">The sequence shown here is derived from an EMBL/GenBank/DDBJ whole genome shotgun (WGS) entry which is preliminary data.</text>
</comment>
<evidence type="ECO:0000256" key="5">
    <source>
        <dbReference type="ARBA" id="ARBA00022946"/>
    </source>
</evidence>
<keyword evidence="4" id="KW-0802">TPR repeat</keyword>
<dbReference type="Proteomes" id="UP000288216">
    <property type="component" value="Unassembled WGS sequence"/>
</dbReference>
<evidence type="ECO:0000256" key="3">
    <source>
        <dbReference type="ARBA" id="ARBA00022737"/>
    </source>
</evidence>
<dbReference type="InterPro" id="IPR040395">
    <property type="entry name" value="TTC19"/>
</dbReference>
<accession>A0A401PSS1</accession>
<evidence type="ECO:0000256" key="6">
    <source>
        <dbReference type="ARBA" id="ARBA00023128"/>
    </source>
</evidence>
<dbReference type="OrthoDB" id="5986190at2759"/>
<name>A0A401PSS1_SCYTO</name>
<dbReference type="Gene3D" id="1.25.40.10">
    <property type="entry name" value="Tetratricopeptide repeat domain"/>
    <property type="match status" value="1"/>
</dbReference>
<dbReference type="EMBL" id="BFAA01016516">
    <property type="protein sequence ID" value="GCB76184.1"/>
    <property type="molecule type" value="Genomic_DNA"/>
</dbReference>
<dbReference type="SUPFAM" id="SSF48452">
    <property type="entry name" value="TPR-like"/>
    <property type="match status" value="1"/>
</dbReference>
<proteinExistence type="inferred from homology"/>
<dbReference type="InterPro" id="IPR019734">
    <property type="entry name" value="TPR_rpt"/>
</dbReference>
<keyword evidence="5" id="KW-0809">Transit peptide</keyword>
<comment type="subcellular location">
    <subcellularLocation>
        <location evidence="1">Mitochondrion</location>
    </subcellularLocation>
</comment>
<comment type="similarity">
    <text evidence="2">Belongs to the TTC19 family.</text>
</comment>
<dbReference type="PANTHER" id="PTHR13143">
    <property type="entry name" value="TETRATRICOPEPTIDE REPEAT PROTEIN 19"/>
    <property type="match status" value="1"/>
</dbReference>
<dbReference type="GO" id="GO:0034551">
    <property type="term" value="P:mitochondrial respiratory chain complex III assembly"/>
    <property type="evidence" value="ECO:0007669"/>
    <property type="project" value="InterPro"/>
</dbReference>
<evidence type="ECO:0000256" key="4">
    <source>
        <dbReference type="ARBA" id="ARBA00022803"/>
    </source>
</evidence>
<dbReference type="STRING" id="75743.A0A401PSS1"/>
<sequence>MKGHHERAYDYVRRASDLARETSHPDEYVILNNLARVLMHKGRYSEAKLVYEEALKQAESKADQPVIERIREGLEELEAKTLKVQVLGEKSY</sequence>
<keyword evidence="6" id="KW-0496">Mitochondrion</keyword>
<dbReference type="Pfam" id="PF13424">
    <property type="entry name" value="TPR_12"/>
    <property type="match status" value="1"/>
</dbReference>
<protein>
    <submittedName>
        <fullName evidence="7">Uncharacterized protein</fullName>
    </submittedName>
</protein>
<dbReference type="InterPro" id="IPR011990">
    <property type="entry name" value="TPR-like_helical_dom_sf"/>
</dbReference>
<evidence type="ECO:0000313" key="8">
    <source>
        <dbReference type="Proteomes" id="UP000288216"/>
    </source>
</evidence>
<evidence type="ECO:0000313" key="7">
    <source>
        <dbReference type="EMBL" id="GCB76184.1"/>
    </source>
</evidence>
<keyword evidence="8" id="KW-1185">Reference proteome</keyword>
<dbReference type="SMART" id="SM00028">
    <property type="entry name" value="TPR"/>
    <property type="match status" value="1"/>
</dbReference>
<dbReference type="PANTHER" id="PTHR13143:SF6">
    <property type="entry name" value="TETRATRICOPEPTIDE REPEAT PROTEIN 19, MITOCHONDRIAL"/>
    <property type="match status" value="1"/>
</dbReference>
<reference evidence="7 8" key="1">
    <citation type="journal article" date="2018" name="Nat. Ecol. Evol.">
        <title>Shark genomes provide insights into elasmobranch evolution and the origin of vertebrates.</title>
        <authorList>
            <person name="Hara Y"/>
            <person name="Yamaguchi K"/>
            <person name="Onimaru K"/>
            <person name="Kadota M"/>
            <person name="Koyanagi M"/>
            <person name="Keeley SD"/>
            <person name="Tatsumi K"/>
            <person name="Tanaka K"/>
            <person name="Motone F"/>
            <person name="Kageyama Y"/>
            <person name="Nozu R"/>
            <person name="Adachi N"/>
            <person name="Nishimura O"/>
            <person name="Nakagawa R"/>
            <person name="Tanegashima C"/>
            <person name="Kiyatake I"/>
            <person name="Matsumoto R"/>
            <person name="Murakumo K"/>
            <person name="Nishida K"/>
            <person name="Terakita A"/>
            <person name="Kuratani S"/>
            <person name="Sato K"/>
            <person name="Hyodo S Kuraku.S."/>
        </authorList>
    </citation>
    <scope>NUCLEOTIDE SEQUENCE [LARGE SCALE GENOMIC DNA]</scope>
</reference>
<gene>
    <name evidence="7" type="ORF">scyTo_0020447</name>
</gene>
<evidence type="ECO:0000256" key="2">
    <source>
        <dbReference type="ARBA" id="ARBA00008219"/>
    </source>
</evidence>
<organism evidence="7 8">
    <name type="scientific">Scyliorhinus torazame</name>
    <name type="common">Cloudy catshark</name>
    <name type="synonym">Catulus torazame</name>
    <dbReference type="NCBI Taxonomy" id="75743"/>
    <lineage>
        <taxon>Eukaryota</taxon>
        <taxon>Metazoa</taxon>
        <taxon>Chordata</taxon>
        <taxon>Craniata</taxon>
        <taxon>Vertebrata</taxon>
        <taxon>Chondrichthyes</taxon>
        <taxon>Elasmobranchii</taxon>
        <taxon>Galeomorphii</taxon>
        <taxon>Galeoidea</taxon>
        <taxon>Carcharhiniformes</taxon>
        <taxon>Scyliorhinidae</taxon>
        <taxon>Scyliorhinus</taxon>
    </lineage>
</organism>
<evidence type="ECO:0000256" key="1">
    <source>
        <dbReference type="ARBA" id="ARBA00004173"/>
    </source>
</evidence>
<keyword evidence="3" id="KW-0677">Repeat</keyword>
<dbReference type="AlphaFoldDB" id="A0A401PSS1"/>